<evidence type="ECO:0000313" key="2">
    <source>
        <dbReference type="EMBL" id="MCW7754895.1"/>
    </source>
</evidence>
<dbReference type="Proteomes" id="UP001209681">
    <property type="component" value="Unassembled WGS sequence"/>
</dbReference>
<keyword evidence="1" id="KW-0812">Transmembrane</keyword>
<dbReference type="RefSeq" id="WP_265425807.1">
    <property type="nucleotide sequence ID" value="NZ_JAPFPW010000017.1"/>
</dbReference>
<feature type="transmembrane region" description="Helical" evidence="1">
    <location>
        <begin position="99"/>
        <end position="120"/>
    </location>
</feature>
<keyword evidence="1" id="KW-1133">Transmembrane helix</keyword>
<accession>A0ABT3NBP7</accession>
<dbReference type="NCBIfam" id="NF037970">
    <property type="entry name" value="vanZ_1"/>
    <property type="match status" value="1"/>
</dbReference>
<evidence type="ECO:0000313" key="3">
    <source>
        <dbReference type="Proteomes" id="UP001209681"/>
    </source>
</evidence>
<dbReference type="EMBL" id="JAPFPW010000017">
    <property type="protein sequence ID" value="MCW7754895.1"/>
    <property type="molecule type" value="Genomic_DNA"/>
</dbReference>
<organism evidence="2 3">
    <name type="scientific">Desulfobotulus pelophilus</name>
    <dbReference type="NCBI Taxonomy" id="2823377"/>
    <lineage>
        <taxon>Bacteria</taxon>
        <taxon>Pseudomonadati</taxon>
        <taxon>Thermodesulfobacteriota</taxon>
        <taxon>Desulfobacteria</taxon>
        <taxon>Desulfobacterales</taxon>
        <taxon>Desulfobacteraceae</taxon>
        <taxon>Desulfobotulus</taxon>
    </lineage>
</organism>
<reference evidence="2 3" key="1">
    <citation type="submission" date="2022-11" db="EMBL/GenBank/DDBJ databases">
        <title>Desulfobotulus tamanensis H1 sp. nov. - anaerobic, alkaliphilic, sulphate reducing bacterium isolated from terrestrial mud volcano.</title>
        <authorList>
            <person name="Frolova A."/>
            <person name="Merkel A.Y."/>
            <person name="Slobodkin A.I."/>
        </authorList>
    </citation>
    <scope>NUCLEOTIDE SEQUENCE [LARGE SCALE GENOMIC DNA]</scope>
    <source>
        <strain evidence="2 3">H1</strain>
    </source>
</reference>
<evidence type="ECO:0000256" key="1">
    <source>
        <dbReference type="SAM" id="Phobius"/>
    </source>
</evidence>
<protein>
    <submittedName>
        <fullName evidence="2">VanZ family protein</fullName>
    </submittedName>
</protein>
<keyword evidence="3" id="KW-1185">Reference proteome</keyword>
<feature type="transmembrane region" description="Helical" evidence="1">
    <location>
        <begin position="35"/>
        <end position="57"/>
    </location>
</feature>
<sequence>MADLLALTVCLVIATLVTSKYMPNHQALALRAEAFVGGYVILHRVAGAVFTLSVVWLCRVHRWPWWGQGFLFAAILTVFALDEWIQSIIPHRHGCLQDFYNSAIGWGTALAIWGIARFLWKLHAKKEEKRLS</sequence>
<feature type="transmembrane region" description="Helical" evidence="1">
    <location>
        <begin position="69"/>
        <end position="87"/>
    </location>
</feature>
<gene>
    <name evidence="2" type="ORF">OOT00_12960</name>
</gene>
<keyword evidence="1" id="KW-0472">Membrane</keyword>
<proteinExistence type="predicted"/>
<comment type="caution">
    <text evidence="2">The sequence shown here is derived from an EMBL/GenBank/DDBJ whole genome shotgun (WGS) entry which is preliminary data.</text>
</comment>
<name>A0ABT3NBP7_9BACT</name>